<gene>
    <name evidence="2" type="ORF">NP493_498g00024</name>
</gene>
<dbReference type="GO" id="GO:0032053">
    <property type="term" value="P:ciliary basal body organization"/>
    <property type="evidence" value="ECO:0007669"/>
    <property type="project" value="TreeGrafter"/>
</dbReference>
<feature type="compositionally biased region" description="Polar residues" evidence="1">
    <location>
        <begin position="519"/>
        <end position="528"/>
    </location>
</feature>
<reference evidence="2" key="1">
    <citation type="journal article" date="2023" name="Mol. Biol. Evol.">
        <title>Third-Generation Sequencing Reveals the Adaptive Role of the Epigenome in Three Deep-Sea Polychaetes.</title>
        <authorList>
            <person name="Perez M."/>
            <person name="Aroh O."/>
            <person name="Sun Y."/>
            <person name="Lan Y."/>
            <person name="Juniper S.K."/>
            <person name="Young C.R."/>
            <person name="Angers B."/>
            <person name="Qian P.Y."/>
        </authorList>
    </citation>
    <scope>NUCLEOTIDE SEQUENCE</scope>
    <source>
        <strain evidence="2">R07B-5</strain>
    </source>
</reference>
<feature type="compositionally biased region" description="Basic and acidic residues" evidence="1">
    <location>
        <begin position="575"/>
        <end position="589"/>
    </location>
</feature>
<dbReference type="Proteomes" id="UP001209878">
    <property type="component" value="Unassembled WGS sequence"/>
</dbReference>
<protein>
    <submittedName>
        <fullName evidence="2">Uncharacterized protein</fullName>
    </submittedName>
</protein>
<feature type="region of interest" description="Disordered" evidence="1">
    <location>
        <begin position="572"/>
        <end position="632"/>
    </location>
</feature>
<feature type="compositionally biased region" description="Polar residues" evidence="1">
    <location>
        <begin position="382"/>
        <end position="391"/>
    </location>
</feature>
<feature type="compositionally biased region" description="Polar residues" evidence="1">
    <location>
        <begin position="214"/>
        <end position="229"/>
    </location>
</feature>
<feature type="compositionally biased region" description="Basic and acidic residues" evidence="1">
    <location>
        <begin position="809"/>
        <end position="822"/>
    </location>
</feature>
<feature type="compositionally biased region" description="Polar residues" evidence="1">
    <location>
        <begin position="185"/>
        <end position="203"/>
    </location>
</feature>
<evidence type="ECO:0000313" key="2">
    <source>
        <dbReference type="EMBL" id="KAK2179319.1"/>
    </source>
</evidence>
<accession>A0AAD9NTY8</accession>
<dbReference type="GO" id="GO:0007099">
    <property type="term" value="P:centriole replication"/>
    <property type="evidence" value="ECO:0007669"/>
    <property type="project" value="InterPro"/>
</dbReference>
<dbReference type="GO" id="GO:0005814">
    <property type="term" value="C:centriole"/>
    <property type="evidence" value="ECO:0007669"/>
    <property type="project" value="InterPro"/>
</dbReference>
<feature type="compositionally biased region" description="Basic and acidic residues" evidence="1">
    <location>
        <begin position="766"/>
        <end position="781"/>
    </location>
</feature>
<proteinExistence type="predicted"/>
<feature type="region of interest" description="Disordered" evidence="1">
    <location>
        <begin position="1122"/>
        <end position="1155"/>
    </location>
</feature>
<evidence type="ECO:0000313" key="3">
    <source>
        <dbReference type="Proteomes" id="UP001209878"/>
    </source>
</evidence>
<dbReference type="GO" id="GO:1903723">
    <property type="term" value="P:negative regulation of centriole elongation"/>
    <property type="evidence" value="ECO:0007669"/>
    <property type="project" value="TreeGrafter"/>
</dbReference>
<feature type="region of interest" description="Disordered" evidence="1">
    <location>
        <begin position="507"/>
        <end position="534"/>
    </location>
</feature>
<dbReference type="InterPro" id="IPR033207">
    <property type="entry name" value="CCP110"/>
</dbReference>
<sequence length="1517" mass="166005">MARANDESREDSGGGMNAMEKLLLMAERCETAMSEHQLSSYPGDTQSTCVGDFTGYVSVVKFCGRPILPPVMTPERVEEMRQYRQQAQIAETRLRARAKQKLLTRVQLIMAEIDDKHGTSSFATTSESDMTIVTGTATSHIQTSVMTDDTRQRLDSSSSESSQQPQHVAATTSSPQHVDKENCGNMPSPQHINTADCVNTPSPRCTDAADKNTPDSGISSKDPTRTTDNLPEENSAMLDTLADITNISSEEEDEEDEELLIRTMAGVKLLAGGTDALKLVKASGSEVTCSPPSKIPVLVKRDSGLCQSPPTDGSSVLRTLPTNQQVVFVRDVSTEKRSTASPKPVSQLDLPQKACPTEPHKNEVTHPTSVAEKLSLAFQGQVARNQSQHAAGTSMKSSSSSGTTLSSDEMNQTVIAKSDSLPFPDVVGTTTVEKDIADHPSSVCYDSPQDKPVITGLLGKVALDSDTPEDYFQQASPGGASVQTDTGPVFNVELNVHKKPMSIKPFPVDNHHAAVPEQKPNSSESAQAHSLAETEGTKSCDLSVLCTASTELAAYMASNADSMKTSATTLPHLLDTSRDPGKCDTKSPEDALTSQQNMSGRKKTEEANQSSENVDGENPSEGRVKKHVRQSSYTLDQPSPALLARTKLAPGVRGETFELTSSMEDLRLKPVQRRLSYTDTEGAQGTGETAVVGDMTVNDRGAAETQDTGARDTMLVTDTAKTEGVTGNAGLEKENVGHRRKTKVVNEDGRKAVEATECLSGGKTTKAKEHRAGGKVVEARREKHKGKKVESKEDVYSGKSTKPRTNKGGRKEAGVRGGKKADVVTSPAVTSAAGIKDAGREKISLHDEREGKQEHLQRYLHTLSQMPPLSNEDDLHDPCPVADLDDTDAGSLVAPLDIDSLASLSEDDLLRVQQVYFERMREQLVHQQQSQLATLLAEQQKQQMLFQKEILAQEHDLLSQHRTSGDTSRRCSLSTGTSSKVAECNRSTCDEERKRRRKSHQETGRMRHHGGSMQDYNTHDMDSYGRSVTNASRPSRVDYTDAISDCDNSMLSTDRVSTVGPLGADLRPISAPVPKVSFDMSSVSDEHRWSHTPERRTPRHHSNQAVAWADASYASPLVTLSRMSSPHRASTPQRHKSRPSPGCRGSRHRLHLPVDSQNIPADIQHKLEKMSATVKGYLTRRLLASEKVQQIIKTIKDTAEFALNFQQESPIKKGVYSEQDRQLQARVLAQLTAAMYEIHEIFFELPVPQRMGIIRMSRMLERERFFRPEVEPQRKSPGVTAATMKMMARKRKIKAAEKILFDRARPKSALPDSSWNSLRGPLKRNFEFKTSRVLRPKHAMASPIKPTKDSINRLVAKKQQSVPAKRRLLHSRVPPKAAVTNAILTNAIGDGLQKKGSKVVMKRVTAVGGGHSGDGHSSVTTHHKVTIPRVTMTSTQASRPKVNYTFFTVVSWSYIQPVASGVAATLRVTTRASTCDKVWGRCVKCLGCTDFKTMDNIHAFTQTPWVARAYFTAPTLG</sequence>
<comment type="caution">
    <text evidence="2">The sequence shown here is derived from an EMBL/GenBank/DDBJ whole genome shotgun (WGS) entry which is preliminary data.</text>
</comment>
<dbReference type="PANTHER" id="PTHR13594">
    <property type="entry name" value="CENTRIOLAR COILED-COIL PROTEIN OF 110 KDA"/>
    <property type="match status" value="1"/>
</dbReference>
<feature type="compositionally biased region" description="Polar residues" evidence="1">
    <location>
        <begin position="1122"/>
        <end position="1132"/>
    </location>
</feature>
<feature type="region of interest" description="Disordered" evidence="1">
    <location>
        <begin position="1080"/>
        <end position="1103"/>
    </location>
</feature>
<evidence type="ECO:0000256" key="1">
    <source>
        <dbReference type="SAM" id="MobiDB-lite"/>
    </source>
</evidence>
<dbReference type="Pfam" id="PF16025">
    <property type="entry name" value="CaM_bind"/>
    <property type="match status" value="1"/>
</dbReference>
<keyword evidence="3" id="KW-1185">Reference proteome</keyword>
<dbReference type="EMBL" id="JAODUO010000497">
    <property type="protein sequence ID" value="KAK2179319.1"/>
    <property type="molecule type" value="Genomic_DNA"/>
</dbReference>
<organism evidence="2 3">
    <name type="scientific">Ridgeia piscesae</name>
    <name type="common">Tubeworm</name>
    <dbReference type="NCBI Taxonomy" id="27915"/>
    <lineage>
        <taxon>Eukaryota</taxon>
        <taxon>Metazoa</taxon>
        <taxon>Spiralia</taxon>
        <taxon>Lophotrochozoa</taxon>
        <taxon>Annelida</taxon>
        <taxon>Polychaeta</taxon>
        <taxon>Sedentaria</taxon>
        <taxon>Canalipalpata</taxon>
        <taxon>Sabellida</taxon>
        <taxon>Siboglinidae</taxon>
        <taxon>Ridgeia</taxon>
    </lineage>
</organism>
<feature type="region of interest" description="Disordered" evidence="1">
    <location>
        <begin position="762"/>
        <end position="824"/>
    </location>
</feature>
<dbReference type="GO" id="GO:0032465">
    <property type="term" value="P:regulation of cytokinesis"/>
    <property type="evidence" value="ECO:0007669"/>
    <property type="project" value="InterPro"/>
</dbReference>
<feature type="compositionally biased region" description="Polar residues" evidence="1">
    <location>
        <begin position="163"/>
        <end position="176"/>
    </location>
</feature>
<feature type="region of interest" description="Disordered" evidence="1">
    <location>
        <begin position="982"/>
        <end position="1022"/>
    </location>
</feature>
<feature type="region of interest" description="Disordered" evidence="1">
    <location>
        <begin position="142"/>
        <end position="239"/>
    </location>
</feature>
<name>A0AAD9NTY8_RIDPI</name>
<feature type="compositionally biased region" description="Low complexity" evidence="1">
    <location>
        <begin position="393"/>
        <end position="407"/>
    </location>
</feature>
<feature type="region of interest" description="Disordered" evidence="1">
    <location>
        <begin position="332"/>
        <end position="367"/>
    </location>
</feature>
<feature type="compositionally biased region" description="Basic and acidic residues" evidence="1">
    <location>
        <begin position="1084"/>
        <end position="1096"/>
    </location>
</feature>
<feature type="region of interest" description="Disordered" evidence="1">
    <location>
        <begin position="380"/>
        <end position="408"/>
    </location>
</feature>
<dbReference type="PANTHER" id="PTHR13594:SF1">
    <property type="entry name" value="CENTRIOLAR COILED-COIL PROTEIN OF 110 KDA"/>
    <property type="match status" value="1"/>
</dbReference>